<dbReference type="SUPFAM" id="SSF50952">
    <property type="entry name" value="Soluble quinoprotein glucose dehydrogenase"/>
    <property type="match status" value="1"/>
</dbReference>
<protein>
    <submittedName>
        <fullName evidence="3">Glucose/arabinose dehydrogenase</fullName>
    </submittedName>
</protein>
<evidence type="ECO:0000313" key="4">
    <source>
        <dbReference type="Proteomes" id="UP000823786"/>
    </source>
</evidence>
<dbReference type="PANTHER" id="PTHR19328:SF75">
    <property type="entry name" value="ALDOSE SUGAR DEHYDROGENASE YLII"/>
    <property type="match status" value="1"/>
</dbReference>
<feature type="domain" description="Glucose/Sorbosone dehydrogenase" evidence="2">
    <location>
        <begin position="51"/>
        <end position="384"/>
    </location>
</feature>
<dbReference type="Pfam" id="PF07995">
    <property type="entry name" value="GSDH"/>
    <property type="match status" value="1"/>
</dbReference>
<sequence length="392" mass="41583">MKTTPGYLLKSAGLAAALLSAPSPSLAFAQEPAQFSTEKASVQVGTIASGLDNPWSVEVLPDGSFIVTELGGTLRTIRDGKLSEPIAGVPEVARQGQGGLLDVALDPGFATSRTLFLSMAVAEGGGYGTAIVRAVLAEDGKSLAEVKELFRMNRFTGKGQHFGSRIAIAADGSLFFGIGDRGERDRAQDMRDHAGAILHINADGSIPSGNPYKDGPYKDGKTGLPEIWSKGHRNPQGIVIDPANNQLLTVEHGARGGDEINTPQPGRNYGWPVITYGKDYSGVEIGVGQAADGYEQPLYYWDPSIAPGAIDVYHGAMFPQWEGNLLVAALKYQLLARLERDDSGAVVSEERLFEGEFGRIRDVKVAPDGSILMLTDGDDGALLRISAADKKS</sequence>
<dbReference type="Proteomes" id="UP000823786">
    <property type="component" value="Unassembled WGS sequence"/>
</dbReference>
<keyword evidence="1" id="KW-0732">Signal</keyword>
<dbReference type="RefSeq" id="WP_234937511.1">
    <property type="nucleotide sequence ID" value="NZ_JAGGJV010000009.1"/>
</dbReference>
<keyword evidence="4" id="KW-1185">Reference proteome</keyword>
<proteinExistence type="predicted"/>
<reference evidence="3 4" key="1">
    <citation type="submission" date="2021-03" db="EMBL/GenBank/DDBJ databases">
        <title>Genomic Encyclopedia of Type Strains, Phase IV (KMG-IV): sequencing the most valuable type-strain genomes for metagenomic binning, comparative biology and taxonomic classification.</title>
        <authorList>
            <person name="Goeker M."/>
        </authorList>
    </citation>
    <scope>NUCLEOTIDE SEQUENCE [LARGE SCALE GENOMIC DNA]</scope>
    <source>
        <strain evidence="3 4">DSM 26427</strain>
    </source>
</reference>
<organism evidence="3 4">
    <name type="scientific">Rhizobium herbae</name>
    <dbReference type="NCBI Taxonomy" id="508661"/>
    <lineage>
        <taxon>Bacteria</taxon>
        <taxon>Pseudomonadati</taxon>
        <taxon>Pseudomonadota</taxon>
        <taxon>Alphaproteobacteria</taxon>
        <taxon>Hyphomicrobiales</taxon>
        <taxon>Rhizobiaceae</taxon>
        <taxon>Rhizobium/Agrobacterium group</taxon>
        <taxon>Rhizobium</taxon>
    </lineage>
</organism>
<evidence type="ECO:0000259" key="2">
    <source>
        <dbReference type="Pfam" id="PF07995"/>
    </source>
</evidence>
<evidence type="ECO:0000256" key="1">
    <source>
        <dbReference type="SAM" id="SignalP"/>
    </source>
</evidence>
<dbReference type="Gene3D" id="2.120.10.30">
    <property type="entry name" value="TolB, C-terminal domain"/>
    <property type="match status" value="1"/>
</dbReference>
<dbReference type="InterPro" id="IPR012938">
    <property type="entry name" value="Glc/Sorbosone_DH"/>
</dbReference>
<accession>A0ABS4ESV8</accession>
<dbReference type="PANTHER" id="PTHR19328">
    <property type="entry name" value="HEDGEHOG-INTERACTING PROTEIN"/>
    <property type="match status" value="1"/>
</dbReference>
<feature type="chain" id="PRO_5045601463" evidence="1">
    <location>
        <begin position="30"/>
        <end position="392"/>
    </location>
</feature>
<gene>
    <name evidence="3" type="ORF">J2Z75_004574</name>
</gene>
<dbReference type="InterPro" id="IPR011042">
    <property type="entry name" value="6-blade_b-propeller_TolB-like"/>
</dbReference>
<dbReference type="EMBL" id="JAGGJV010000009">
    <property type="protein sequence ID" value="MBP1861046.1"/>
    <property type="molecule type" value="Genomic_DNA"/>
</dbReference>
<evidence type="ECO:0000313" key="3">
    <source>
        <dbReference type="EMBL" id="MBP1861046.1"/>
    </source>
</evidence>
<feature type="signal peptide" evidence="1">
    <location>
        <begin position="1"/>
        <end position="29"/>
    </location>
</feature>
<comment type="caution">
    <text evidence="3">The sequence shown here is derived from an EMBL/GenBank/DDBJ whole genome shotgun (WGS) entry which is preliminary data.</text>
</comment>
<name>A0ABS4ESV8_9HYPH</name>
<dbReference type="InterPro" id="IPR011041">
    <property type="entry name" value="Quinoprot_gluc/sorb_DH_b-prop"/>
</dbReference>